<name>S3JZL6_TREMA</name>
<dbReference type="HOGENOM" id="CLU_071269_4_0_12"/>
<keyword evidence="3" id="KW-1185">Reference proteome</keyword>
<comment type="caution">
    <text evidence="2">The sequence shown here is derived from an EMBL/GenBank/DDBJ whole genome shotgun (WGS) entry which is preliminary data.</text>
</comment>
<dbReference type="PATRIC" id="fig|1125699.3.peg.1013"/>
<dbReference type="STRING" id="1125699.HMPREF9194_00989"/>
<organism evidence="2 3">
    <name type="scientific">Treponema maltophilum ATCC 51939</name>
    <dbReference type="NCBI Taxonomy" id="1125699"/>
    <lineage>
        <taxon>Bacteria</taxon>
        <taxon>Pseudomonadati</taxon>
        <taxon>Spirochaetota</taxon>
        <taxon>Spirochaetia</taxon>
        <taxon>Spirochaetales</taxon>
        <taxon>Treponemataceae</taxon>
        <taxon>Treponema</taxon>
    </lineage>
</organism>
<evidence type="ECO:0000313" key="3">
    <source>
        <dbReference type="Proteomes" id="UP000014541"/>
    </source>
</evidence>
<evidence type="ECO:0000313" key="2">
    <source>
        <dbReference type="EMBL" id="EPF30670.1"/>
    </source>
</evidence>
<proteinExistence type="predicted"/>
<dbReference type="RefSeq" id="WP_016525281.1">
    <property type="nucleotide sequence ID" value="NZ_KE332518.1"/>
</dbReference>
<dbReference type="eggNOG" id="COG3306">
    <property type="taxonomic scope" value="Bacteria"/>
</dbReference>
<gene>
    <name evidence="2" type="ORF">HMPREF9194_00989</name>
</gene>
<dbReference type="CDD" id="cd06532">
    <property type="entry name" value="Glyco_transf_25"/>
    <property type="match status" value="1"/>
</dbReference>
<dbReference type="EMBL" id="ATFF01000006">
    <property type="protein sequence ID" value="EPF30670.1"/>
    <property type="molecule type" value="Genomic_DNA"/>
</dbReference>
<dbReference type="AlphaFoldDB" id="S3JZL6"/>
<accession>S3JZL6</accession>
<reference evidence="2 3" key="1">
    <citation type="submission" date="2013-04" db="EMBL/GenBank/DDBJ databases">
        <title>The Genome Sequence of Treponema maltophilum ATCC 51939.</title>
        <authorList>
            <consortium name="The Broad Institute Genomics Platform"/>
            <person name="Earl A."/>
            <person name="Ward D."/>
            <person name="Feldgarden M."/>
            <person name="Gevers D."/>
            <person name="Leonetti C."/>
            <person name="Blanton J.M."/>
            <person name="Dewhirst F.E."/>
            <person name="Izard J."/>
            <person name="Walker B."/>
            <person name="Young S."/>
            <person name="Zeng Q."/>
            <person name="Gargeya S."/>
            <person name="Fitzgerald M."/>
            <person name="Haas B."/>
            <person name="Abouelleil A."/>
            <person name="Allen A.W."/>
            <person name="Alvarado L."/>
            <person name="Arachchi H.M."/>
            <person name="Berlin A.M."/>
            <person name="Chapman S.B."/>
            <person name="Gainer-Dewar J."/>
            <person name="Goldberg J."/>
            <person name="Griggs A."/>
            <person name="Gujja S."/>
            <person name="Hansen M."/>
            <person name="Howarth C."/>
            <person name="Imamovic A."/>
            <person name="Ireland A."/>
            <person name="Larimer J."/>
            <person name="McCowan C."/>
            <person name="Murphy C."/>
            <person name="Pearson M."/>
            <person name="Poon T.W."/>
            <person name="Priest M."/>
            <person name="Roberts A."/>
            <person name="Saif S."/>
            <person name="Shea T."/>
            <person name="Sisk P."/>
            <person name="Sykes S."/>
            <person name="Wortman J."/>
            <person name="Nusbaum C."/>
            <person name="Birren B."/>
        </authorList>
    </citation>
    <scope>NUCLEOTIDE SEQUENCE [LARGE SCALE GENOMIC DNA]</scope>
    <source>
        <strain evidence="2 3">ATCC 51939</strain>
    </source>
</reference>
<dbReference type="Pfam" id="PF01755">
    <property type="entry name" value="Glyco_transf_25"/>
    <property type="match status" value="1"/>
</dbReference>
<dbReference type="Proteomes" id="UP000014541">
    <property type="component" value="Unassembled WGS sequence"/>
</dbReference>
<evidence type="ECO:0000259" key="1">
    <source>
        <dbReference type="Pfam" id="PF01755"/>
    </source>
</evidence>
<sequence>MHSFKLPVFVVSLKSDSVRRKHIREQLEKLHFEFEFFDAFIGKDYADNPAYYNEKKALKAEGRKLRAGEVGCALSHNAVYRLIVERKLPYALILEDDAVLSADLPEVLDVLLPYLQGPRIIQLERCDIYKKSGIIPLVKGYSMVSPRFIKEGSIAQTAGYLISFEAALAIRHINFPVYFPADNWWHYMKTVSFSGILPSQTLIHQNETFDSSTLDMPVKRSFKKNSIFTYIKHGFLTYTFLGRVIYKILHPLYLKIKKRK</sequence>
<dbReference type="InterPro" id="IPR002654">
    <property type="entry name" value="Glyco_trans_25"/>
</dbReference>
<feature type="domain" description="Glycosyl transferase family 25" evidence="1">
    <location>
        <begin position="7"/>
        <end position="183"/>
    </location>
</feature>
<dbReference type="OrthoDB" id="363349at2"/>
<protein>
    <recommendedName>
        <fullName evidence="1">Glycosyl transferase family 25 domain-containing protein</fullName>
    </recommendedName>
</protein>